<keyword evidence="5 6" id="KW-0472">Membrane</keyword>
<evidence type="ECO:0000256" key="6">
    <source>
        <dbReference type="RuleBase" id="RU910716"/>
    </source>
</evidence>
<accession>A0A087UW76</accession>
<keyword evidence="3 6" id="KW-0812">Transmembrane</keyword>
<dbReference type="GO" id="GO:0005886">
    <property type="term" value="C:plasma membrane"/>
    <property type="evidence" value="ECO:0007669"/>
    <property type="project" value="UniProtKB-ARBA"/>
</dbReference>
<proteinExistence type="inferred from homology"/>
<sequence>MMAAIRRHDDSKLTAVLALLGWISIMISRTVTLALVSTVIHGWIVLACIFHGIVISLWLSIIAAETYNFGRTSHE</sequence>
<dbReference type="InterPro" id="IPR018629">
    <property type="entry name" value="XK-rel"/>
</dbReference>
<dbReference type="Proteomes" id="UP000054359">
    <property type="component" value="Unassembled WGS sequence"/>
</dbReference>
<evidence type="ECO:0000256" key="5">
    <source>
        <dbReference type="ARBA" id="ARBA00023136"/>
    </source>
</evidence>
<evidence type="ECO:0000256" key="3">
    <source>
        <dbReference type="ARBA" id="ARBA00022692"/>
    </source>
</evidence>
<evidence type="ECO:0000256" key="2">
    <source>
        <dbReference type="ARBA" id="ARBA00008789"/>
    </source>
</evidence>
<keyword evidence="8" id="KW-1185">Reference proteome</keyword>
<comment type="similarity">
    <text evidence="2 6">Belongs to the XK family.</text>
</comment>
<evidence type="ECO:0000256" key="4">
    <source>
        <dbReference type="ARBA" id="ARBA00022989"/>
    </source>
</evidence>
<reference evidence="7 8" key="1">
    <citation type="submission" date="2013-11" db="EMBL/GenBank/DDBJ databases">
        <title>Genome sequencing of Stegodyphus mimosarum.</title>
        <authorList>
            <person name="Bechsgaard J."/>
        </authorList>
    </citation>
    <scope>NUCLEOTIDE SEQUENCE [LARGE SCALE GENOMIC DNA]</scope>
</reference>
<dbReference type="AlphaFoldDB" id="A0A087UW76"/>
<keyword evidence="4 6" id="KW-1133">Transmembrane helix</keyword>
<gene>
    <name evidence="7" type="ORF">X975_14978</name>
</gene>
<organism evidence="7 8">
    <name type="scientific">Stegodyphus mimosarum</name>
    <name type="common">African social velvet spider</name>
    <dbReference type="NCBI Taxonomy" id="407821"/>
    <lineage>
        <taxon>Eukaryota</taxon>
        <taxon>Metazoa</taxon>
        <taxon>Ecdysozoa</taxon>
        <taxon>Arthropoda</taxon>
        <taxon>Chelicerata</taxon>
        <taxon>Arachnida</taxon>
        <taxon>Araneae</taxon>
        <taxon>Araneomorphae</taxon>
        <taxon>Entelegynae</taxon>
        <taxon>Eresoidea</taxon>
        <taxon>Eresidae</taxon>
        <taxon>Stegodyphus</taxon>
    </lineage>
</organism>
<evidence type="ECO:0000313" key="8">
    <source>
        <dbReference type="Proteomes" id="UP000054359"/>
    </source>
</evidence>
<evidence type="ECO:0000313" key="7">
    <source>
        <dbReference type="EMBL" id="KFM81615.1"/>
    </source>
</evidence>
<feature type="non-terminal residue" evidence="7">
    <location>
        <position position="75"/>
    </location>
</feature>
<name>A0A087UW76_STEMI</name>
<evidence type="ECO:0000256" key="1">
    <source>
        <dbReference type="ARBA" id="ARBA00004141"/>
    </source>
</evidence>
<comment type="subcellular location">
    <subcellularLocation>
        <location evidence="1 6">Membrane</location>
        <topology evidence="1 6">Multi-pass membrane protein</topology>
    </subcellularLocation>
</comment>
<dbReference type="Pfam" id="PF09815">
    <property type="entry name" value="XK-related"/>
    <property type="match status" value="1"/>
</dbReference>
<dbReference type="EMBL" id="KK121951">
    <property type="protein sequence ID" value="KFM81615.1"/>
    <property type="molecule type" value="Genomic_DNA"/>
</dbReference>
<protein>
    <recommendedName>
        <fullName evidence="6">XK-related protein</fullName>
    </recommendedName>
</protein>
<comment type="caution">
    <text evidence="6">Lacks conserved residue(s) required for the propagation of feature annotation.</text>
</comment>
<feature type="transmembrane region" description="Helical" evidence="6">
    <location>
        <begin position="44"/>
        <end position="64"/>
    </location>
</feature>